<accession>A0A6C0IZV1</accession>
<evidence type="ECO:0000313" key="1">
    <source>
        <dbReference type="EMBL" id="QHT98878.1"/>
    </source>
</evidence>
<sequence>MDPYKPLIVIRWISDTKKITYLFDSKIKEKNDMILIKENIYQDDNLEYAINKIIQYIKEKEKENNKDISDKAYVWKGNKSLLFDIKNIKWSGYNVNPFKSINRNSPEINDKIEYIYNKGLFEYSQINIVFSNDFSGNKYYYNDSYVPLNIKSIKNREKLLSKLINKNVEYTTIQSEIYHRIDLYDKIKISVDLAYLFDIMKPNDNIQIIQWINDNNNVLYKLYKDHKLNEKVLKNIFDLEKNTSINCINIYSITSNGNCKITIDSKGNILISYILPLRSYVNWNDLSKNKTIIIKYLKNNLKQSIKPSEIYLKLNVYYNADNSSFIDLSKKIGEYIDIFHVNKLNVEKNKNYINCTYKRSSNYNKDLINISEYIKSRLNLGINDSDLIAELINYDINNKDAESLILEVRNIMNNPNLPKENKNINIKNTGTIVNIEQYKQGYNIEIINCPSKKELKLLLYWLTRIIEGTRKITKKTVKSPILKPIKYSSPKESPEISEDEEEKIKIGDQEFDFGDDDEFFKGGALTKEKHGYFINLLRTADKNLFTDEYSRKCQASYQPLVINKKEKEALEKKDMLKYFDNIIEYGSDPANKNFYTCPRLWCPESKIPLDHNSSDLKCPIENEEPLQMLWDNDKTKPRYVKLKKNGNNELLVPCCFKRGETESKPIKRIKDIKNVSNKEVSIPLIKKEEKIDKDENYLLNKTTPIPIGRYGVVPESLFKLLYPEVNFVLCSKTLNKTEKCLVKKGIEHKSNKKSKKDSILHSLAYLLNFENKNKFVNDISKKLDIITFMTLENGELCKSFIDLNAIIPSNEPKLLESFNKYIDSNNKINKLFNINKKNDYELSRILNIYKAYNKFIDFLRSDNYPDEKNSNYLYSLLSILYNVMLVIWERNEDDLNIMCPYYNSFQDIISGLGLNPNAIMLLKDGDYYEPLELKLRSIDGDKLIKINNYPNMKKIINECNKLNKKYEDKMYNNLFIYNQLTNTDIFSNGNKFKINTVLINNDLSIDRFLTDGNILLKTSPISISLLNKIIKDMNIKNIIFYDDIIDNKYKISILSSDLRIFLDKAKIYGIEYNFGELRKDMKETDTVLYSTLTILKRDITSENIIHTGRINELNTYIKDEINQSKKWYQLQLMVGKTLIKNLTDKKLDILRKKQRIEIIKELLNYFNNIPNRDIKIVQIILEEIPLYSIDHIKEWVKKVMIYNKYDFDNTIKENKNEFIFTGNTVFNIIPKKLLMYHKDNPNIINSMTKNSKISNFIIKKENQNVIVKLPSMFSYPGEKLKSKWNKHKKNIWVNMLLLRNTNYNEKVIPELFDWLVKILKYNIKYKDVIDISRSKYFDILDNNEAMSNILNDPSFMNEYIAKLNKKKTYKTTQIFLDTYFNKAPEEEKVSIINAILDDNKIYPNDINLLSITELLNISILLIHRVKYGETDEGIKRGSIKDLLISSTFMPAQNNIYERPLIILGKEYEKKFISYHAITEVNKNIYLELKEAPMDVITLIEAHMKL</sequence>
<name>A0A6C0IZV1_9ZZZZ</name>
<proteinExistence type="predicted"/>
<organism evidence="1">
    <name type="scientific">viral metagenome</name>
    <dbReference type="NCBI Taxonomy" id="1070528"/>
    <lineage>
        <taxon>unclassified sequences</taxon>
        <taxon>metagenomes</taxon>
        <taxon>organismal metagenomes</taxon>
    </lineage>
</organism>
<protein>
    <submittedName>
        <fullName evidence="1">Uncharacterized protein</fullName>
    </submittedName>
</protein>
<reference evidence="1" key="1">
    <citation type="journal article" date="2020" name="Nature">
        <title>Giant virus diversity and host interactions through global metagenomics.</title>
        <authorList>
            <person name="Schulz F."/>
            <person name="Roux S."/>
            <person name="Paez-Espino D."/>
            <person name="Jungbluth S."/>
            <person name="Walsh D.A."/>
            <person name="Denef V.J."/>
            <person name="McMahon K.D."/>
            <person name="Konstantinidis K.T."/>
            <person name="Eloe-Fadrosh E.A."/>
            <person name="Kyrpides N.C."/>
            <person name="Woyke T."/>
        </authorList>
    </citation>
    <scope>NUCLEOTIDE SEQUENCE</scope>
    <source>
        <strain evidence="1">GVMAG-M-3300025695-21</strain>
    </source>
</reference>
<dbReference type="EMBL" id="MN740297">
    <property type="protein sequence ID" value="QHT98878.1"/>
    <property type="molecule type" value="Genomic_DNA"/>
</dbReference>